<dbReference type="GO" id="GO:0006580">
    <property type="term" value="P:ethanolamine metabolic process"/>
    <property type="evidence" value="ECO:0007669"/>
    <property type="project" value="TreeGrafter"/>
</dbReference>
<dbReference type="GO" id="GO:0005886">
    <property type="term" value="C:plasma membrane"/>
    <property type="evidence" value="ECO:0007669"/>
    <property type="project" value="TreeGrafter"/>
</dbReference>
<evidence type="ECO:0000256" key="1">
    <source>
        <dbReference type="SAM" id="SignalP"/>
    </source>
</evidence>
<keyword evidence="4" id="KW-1185">Reference proteome</keyword>
<dbReference type="Gene3D" id="3.20.20.190">
    <property type="entry name" value="Phosphatidylinositol (PI) phosphodiesterase"/>
    <property type="match status" value="1"/>
</dbReference>
<dbReference type="GO" id="GO:0070291">
    <property type="term" value="P:N-acylethanolamine metabolic process"/>
    <property type="evidence" value="ECO:0007669"/>
    <property type="project" value="TreeGrafter"/>
</dbReference>
<dbReference type="SUPFAM" id="SSF51695">
    <property type="entry name" value="PLC-like phosphodiesterases"/>
    <property type="match status" value="1"/>
</dbReference>
<dbReference type="EMBL" id="FSRA01000002">
    <property type="protein sequence ID" value="SIO38329.1"/>
    <property type="molecule type" value="Genomic_DNA"/>
</dbReference>
<evidence type="ECO:0000313" key="4">
    <source>
        <dbReference type="Proteomes" id="UP000185003"/>
    </source>
</evidence>
<evidence type="ECO:0000313" key="3">
    <source>
        <dbReference type="EMBL" id="SIO38329.1"/>
    </source>
</evidence>
<dbReference type="OrthoDB" id="384721at2"/>
<dbReference type="RefSeq" id="WP_074240786.1">
    <property type="nucleotide sequence ID" value="NZ_FSRA01000002.1"/>
</dbReference>
<organism evidence="3 4">
    <name type="scientific">Chitinophaga niabensis</name>
    <dbReference type="NCBI Taxonomy" id="536979"/>
    <lineage>
        <taxon>Bacteria</taxon>
        <taxon>Pseudomonadati</taxon>
        <taxon>Bacteroidota</taxon>
        <taxon>Chitinophagia</taxon>
        <taxon>Chitinophagales</taxon>
        <taxon>Chitinophagaceae</taxon>
        <taxon>Chitinophaga</taxon>
    </lineage>
</organism>
<dbReference type="GO" id="GO:0008889">
    <property type="term" value="F:glycerophosphodiester phosphodiesterase activity"/>
    <property type="evidence" value="ECO:0007669"/>
    <property type="project" value="TreeGrafter"/>
</dbReference>
<name>A0A1N6J2A0_9BACT</name>
<dbReference type="GO" id="GO:0006644">
    <property type="term" value="P:phospholipid metabolic process"/>
    <property type="evidence" value="ECO:0007669"/>
    <property type="project" value="TreeGrafter"/>
</dbReference>
<keyword evidence="1" id="KW-0732">Signal</keyword>
<accession>A0A1N6J2A0</accession>
<feature type="chain" id="PRO_5012545899" evidence="1">
    <location>
        <begin position="23"/>
        <end position="286"/>
    </location>
</feature>
<protein>
    <submittedName>
        <fullName evidence="3">Glycerophosphoryl diester phosphodiesterase</fullName>
    </submittedName>
</protein>
<dbReference type="CDD" id="cd08566">
    <property type="entry name" value="GDPD_AtGDE_like"/>
    <property type="match status" value="1"/>
</dbReference>
<dbReference type="InterPro" id="IPR030395">
    <property type="entry name" value="GP_PDE_dom"/>
</dbReference>
<dbReference type="STRING" id="536979.SAMN04488055_3561"/>
<dbReference type="PROSITE" id="PS51704">
    <property type="entry name" value="GP_PDE"/>
    <property type="match status" value="1"/>
</dbReference>
<sequence length="286" mass="31833">MFRKVLFAAALLQVVGSSIVSAQETARFKEINKAFLSPDSKIVLIASHRGTHNDFPENSMAAFKRGIELGIDVLELDVRHTKDDSLVVMHDASVDRTTNGTGKVADLTFEEVRKLRLKFNGQLTEEQVPTLEEALNLAKGKILVDLDIKTNRVPQIIKVVNRTQTASTTMFFLGRGLYAKMVKEQNPGFRTLVRTHQASDIDSLFAITKTEAVHIDPSHNTIEVTSKIKKNGGRVWINALGEVDKKAAAGDLEAYGELLKNGANMVQTDYPALLMKYLKSKNRYYN</sequence>
<dbReference type="Proteomes" id="UP000185003">
    <property type="component" value="Unassembled WGS sequence"/>
</dbReference>
<reference evidence="3 4" key="1">
    <citation type="submission" date="2016-11" db="EMBL/GenBank/DDBJ databases">
        <authorList>
            <person name="Jaros S."/>
            <person name="Januszkiewicz K."/>
            <person name="Wedrychowicz H."/>
        </authorList>
    </citation>
    <scope>NUCLEOTIDE SEQUENCE [LARGE SCALE GENOMIC DNA]</scope>
    <source>
        <strain evidence="3 4">DSM 24787</strain>
    </source>
</reference>
<feature type="domain" description="GP-PDE" evidence="2">
    <location>
        <begin position="43"/>
        <end position="278"/>
    </location>
</feature>
<dbReference type="PANTHER" id="PTHR46320">
    <property type="entry name" value="GLYCEROPHOSPHODIESTER PHOSPHODIESTERASE 1"/>
    <property type="match status" value="1"/>
</dbReference>
<feature type="signal peptide" evidence="1">
    <location>
        <begin position="1"/>
        <end position="22"/>
    </location>
</feature>
<evidence type="ECO:0000259" key="2">
    <source>
        <dbReference type="PROSITE" id="PS51704"/>
    </source>
</evidence>
<dbReference type="Pfam" id="PF03009">
    <property type="entry name" value="GDPD"/>
    <property type="match status" value="1"/>
</dbReference>
<proteinExistence type="predicted"/>
<gene>
    <name evidence="3" type="ORF">SAMN04488055_3561</name>
</gene>
<dbReference type="AlphaFoldDB" id="A0A1N6J2A0"/>
<dbReference type="PANTHER" id="PTHR46320:SF1">
    <property type="entry name" value="GLYCEROPHOSPHODIESTER PHOSPHODIESTERASE 1"/>
    <property type="match status" value="1"/>
</dbReference>
<dbReference type="InterPro" id="IPR017946">
    <property type="entry name" value="PLC-like_Pdiesterase_TIM-brl"/>
</dbReference>